<dbReference type="GO" id="GO:0016887">
    <property type="term" value="F:ATP hydrolysis activity"/>
    <property type="evidence" value="ECO:0007669"/>
    <property type="project" value="InterPro"/>
</dbReference>
<evidence type="ECO:0000256" key="3">
    <source>
        <dbReference type="ARBA" id="ARBA00021845"/>
    </source>
</evidence>
<protein>
    <recommendedName>
        <fullName evidence="3">Heat shock protein 83</fullName>
    </recommendedName>
</protein>
<evidence type="ECO:0000256" key="9">
    <source>
        <dbReference type="PIRSR" id="PIRSR002583-1"/>
    </source>
</evidence>
<comment type="subcellular location">
    <subcellularLocation>
        <location evidence="1">Cytoplasm</location>
    </subcellularLocation>
</comment>
<dbReference type="Gene3D" id="3.40.50.11260">
    <property type="match status" value="1"/>
</dbReference>
<keyword evidence="8" id="KW-0143">Chaperone</keyword>
<dbReference type="Pfam" id="PF13589">
    <property type="entry name" value="HATPase_c_3"/>
    <property type="match status" value="1"/>
</dbReference>
<evidence type="ECO:0000256" key="8">
    <source>
        <dbReference type="ARBA" id="ARBA00023186"/>
    </source>
</evidence>
<dbReference type="GO" id="GO:0005737">
    <property type="term" value="C:cytoplasm"/>
    <property type="evidence" value="ECO:0007669"/>
    <property type="project" value="UniProtKB-SubCell"/>
</dbReference>
<feature type="binding site" evidence="9">
    <location>
        <position position="474"/>
    </location>
    <ligand>
        <name>ATP</name>
        <dbReference type="ChEBI" id="CHEBI:30616"/>
    </ligand>
</feature>
<feature type="binding site" evidence="9">
    <location>
        <begin position="197"/>
        <end position="198"/>
    </location>
    <ligand>
        <name>ATP</name>
        <dbReference type="ChEBI" id="CHEBI:30616"/>
    </ligand>
</feature>
<dbReference type="InterPro" id="IPR020575">
    <property type="entry name" value="Hsp90_N"/>
</dbReference>
<feature type="binding site" evidence="9">
    <location>
        <position position="135"/>
    </location>
    <ligand>
        <name>ATP</name>
        <dbReference type="ChEBI" id="CHEBI:30616"/>
    </ligand>
</feature>
<feature type="binding site" evidence="9">
    <location>
        <position position="196"/>
    </location>
    <ligand>
        <name>ATP</name>
        <dbReference type="ChEBI" id="CHEBI:30616"/>
    </ligand>
</feature>
<evidence type="ECO:0000259" key="11">
    <source>
        <dbReference type="SMART" id="SM00387"/>
    </source>
</evidence>
<keyword evidence="5 9" id="KW-0547">Nucleotide-binding</keyword>
<feature type="compositionally biased region" description="Basic and acidic residues" evidence="10">
    <location>
        <begin position="322"/>
        <end position="338"/>
    </location>
</feature>
<dbReference type="Pfam" id="PF00183">
    <property type="entry name" value="HSP90"/>
    <property type="match status" value="1"/>
</dbReference>
<dbReference type="SUPFAM" id="SSF110942">
    <property type="entry name" value="HSP90 C-terminal domain"/>
    <property type="match status" value="1"/>
</dbReference>
<proteinExistence type="evidence at transcript level"/>
<evidence type="ECO:0000256" key="2">
    <source>
        <dbReference type="ARBA" id="ARBA00008239"/>
    </source>
</evidence>
<dbReference type="GO" id="GO:0051082">
    <property type="term" value="F:unfolded protein binding"/>
    <property type="evidence" value="ECO:0007669"/>
    <property type="project" value="InterPro"/>
</dbReference>
<dbReference type="HAMAP" id="MF_00505">
    <property type="entry name" value="HSP90"/>
    <property type="match status" value="1"/>
</dbReference>
<dbReference type="NCBIfam" id="NF003555">
    <property type="entry name" value="PRK05218.1"/>
    <property type="match status" value="1"/>
</dbReference>
<dbReference type="GO" id="GO:0140662">
    <property type="term" value="F:ATP-dependent protein folding chaperone"/>
    <property type="evidence" value="ECO:0007669"/>
    <property type="project" value="InterPro"/>
</dbReference>
<evidence type="ECO:0000256" key="10">
    <source>
        <dbReference type="SAM" id="MobiDB-lite"/>
    </source>
</evidence>
<dbReference type="PRINTS" id="PR00775">
    <property type="entry name" value="HEATSHOCK90"/>
</dbReference>
<dbReference type="Gene3D" id="3.30.565.10">
    <property type="entry name" value="Histidine kinase-like ATPase, C-terminal domain"/>
    <property type="match status" value="1"/>
</dbReference>
<feature type="non-terminal residue" evidence="12">
    <location>
        <position position="1"/>
    </location>
</feature>
<name>A0A023FXZ4_AMBPA</name>
<feature type="binding site" evidence="9">
    <location>
        <begin position="222"/>
        <end position="227"/>
    </location>
    <ligand>
        <name>ATP</name>
        <dbReference type="ChEBI" id="CHEBI:30616"/>
    </ligand>
</feature>
<dbReference type="PIRSF" id="PIRSF002583">
    <property type="entry name" value="Hsp90"/>
    <property type="match status" value="1"/>
</dbReference>
<dbReference type="FunFam" id="3.40.50.11260:FF:000001">
    <property type="entry name" value="Heat shock protein 90 alpha"/>
    <property type="match status" value="1"/>
</dbReference>
<dbReference type="InterPro" id="IPR036890">
    <property type="entry name" value="HATPase_C_sf"/>
</dbReference>
<feature type="region of interest" description="Disordered" evidence="10">
    <location>
        <begin position="318"/>
        <end position="351"/>
    </location>
</feature>
<dbReference type="InterPro" id="IPR019805">
    <property type="entry name" value="Heat_shock_protein_90_CS"/>
</dbReference>
<sequence length="823" mass="93599">PACVASSPGERVLAVGVPHSWLCPGEASVKMRALLLGIVVVGLLAGLASAAEDASAPKVEDDLGATREGSRTDDQVVEREEEAIKLDGLNVAQMKEMREKAEKHAFQAEVTRMMKLIINSLYRNKEIFLRELISNASDALDKIRLLSLTNPDVLNSNPELTIRVKSDKENGLLHITDTGIGMTKMDLVNNLGTIAKSGTAEFLQKVTETVDAPKELNDLIGQFGVGFYSAFLVADRVIVTSKNNEDEQHVWESDSGEFTVAKDPRGNTLGRGTTVTLQLKEEARDFLELDTLKKLIEKYSQFINFNIYLWTSKTETVEEPVEEAKPADAEGKEEKDEDKVEEEEEDVPKTKKVEKTTWDWELINSAKPIWTRKPAEIEESEYEEFYKAITKDTKAPLAKTHFIAEGELTFKALLYIPSQQPTESFNRYGGKVDHIKLYVRRVFITDDFQDMMPSYLSFIRGVVDSDDLPLNVSREMLQQHKLLKVIKKKLVRKALDMMKRIPANQYEQFWKEYSTNLKLGIIEDTTNRTRLAKLVRFHSSNGDDLTSLSEYVSRMKDGQQIIYYMAGASLDEVKRSPFVERLLKKGYEVLYLVEPVDEYSISSLTEFEGKKFQNVAKEGLKVDEGKQARERHEALVREFEPLTKWLEDDVFKGRILKAMVSERLATSPCALVANQFGWTGNMERLARSNAHAKSHDTMRDYYLSQKKNMELNPRHPLIKELLRRVKDDKTDQQARNMAELVYETATLRSGFLLEDTLAFAERVEILMRKTLGLPEDQVVEEEQEEDAFEGIPIDLAKKAEGSEGAEESKPDEEEEPRDEHEEL</sequence>
<dbReference type="InterPro" id="IPR003594">
    <property type="entry name" value="HATPase_dom"/>
</dbReference>
<dbReference type="PROSITE" id="PS00298">
    <property type="entry name" value="HSP90"/>
    <property type="match status" value="1"/>
</dbReference>
<accession>A0A023FXZ4</accession>
<dbReference type="FunFam" id="3.30.230.80:FF:000003">
    <property type="entry name" value="endoplasmin isoform X1"/>
    <property type="match status" value="1"/>
</dbReference>
<reference evidence="12" key="1">
    <citation type="submission" date="2014-03" db="EMBL/GenBank/DDBJ databases">
        <title>The sialotranscriptome of Amblyomma triste, Amblyomma parvum and Amblyomma cajennense ticks, uncovered by 454-based RNA-seq.</title>
        <authorList>
            <person name="Garcia G.R."/>
            <person name="Gardinassi L.G."/>
            <person name="Ribeiro J.M."/>
            <person name="Anatrielo E."/>
            <person name="Ferreira B.R."/>
            <person name="Moreira H.N."/>
            <person name="Mafra C."/>
            <person name="Olegario M.M."/>
            <person name="Szabo P.J."/>
            <person name="Miranda-Santos I.K."/>
            <person name="Maruyama S.R."/>
        </authorList>
    </citation>
    <scope>NUCLEOTIDE SEQUENCE</scope>
    <source>
        <strain evidence="12">Araguapaz</strain>
        <tissue evidence="12">Salivary glands</tissue>
    </source>
</reference>
<dbReference type="GO" id="GO:0005524">
    <property type="term" value="F:ATP binding"/>
    <property type="evidence" value="ECO:0007669"/>
    <property type="project" value="UniProtKB-KW"/>
</dbReference>
<dbReference type="FunFam" id="3.30.565.10:FF:000005">
    <property type="entry name" value="Heat shock protein 90"/>
    <property type="match status" value="1"/>
</dbReference>
<dbReference type="Gene3D" id="1.20.120.790">
    <property type="entry name" value="Heat shock protein 90, C-terminal domain"/>
    <property type="match status" value="1"/>
</dbReference>
<evidence type="ECO:0000256" key="5">
    <source>
        <dbReference type="ARBA" id="ARBA00022741"/>
    </source>
</evidence>
<comment type="similarity">
    <text evidence="2">Belongs to the heat shock protein 90 family.</text>
</comment>
<dbReference type="InterPro" id="IPR020568">
    <property type="entry name" value="Ribosomal_Su5_D2-typ_SF"/>
</dbReference>
<dbReference type="AlphaFoldDB" id="A0A023FXZ4"/>
<evidence type="ECO:0000256" key="4">
    <source>
        <dbReference type="ARBA" id="ARBA00022490"/>
    </source>
</evidence>
<feature type="binding site" evidence="9">
    <location>
        <position position="182"/>
    </location>
    <ligand>
        <name>ATP</name>
        <dbReference type="ChEBI" id="CHEBI:30616"/>
    </ligand>
</feature>
<dbReference type="PANTHER" id="PTHR11528">
    <property type="entry name" value="HEAT SHOCK PROTEIN 90 FAMILY MEMBER"/>
    <property type="match status" value="1"/>
</dbReference>
<evidence type="ECO:0000256" key="6">
    <source>
        <dbReference type="ARBA" id="ARBA00022840"/>
    </source>
</evidence>
<feature type="compositionally biased region" description="Acidic residues" evidence="10">
    <location>
        <begin position="777"/>
        <end position="788"/>
    </location>
</feature>
<evidence type="ECO:0000256" key="1">
    <source>
        <dbReference type="ARBA" id="ARBA00004496"/>
    </source>
</evidence>
<organism evidence="12">
    <name type="scientific">Amblyomma parvum</name>
    <name type="common">South American tick</name>
    <dbReference type="NCBI Taxonomy" id="251391"/>
    <lineage>
        <taxon>Eukaryota</taxon>
        <taxon>Metazoa</taxon>
        <taxon>Ecdysozoa</taxon>
        <taxon>Arthropoda</taxon>
        <taxon>Chelicerata</taxon>
        <taxon>Arachnida</taxon>
        <taxon>Acari</taxon>
        <taxon>Parasitiformes</taxon>
        <taxon>Ixodida</taxon>
        <taxon>Ixodoidea</taxon>
        <taxon>Ixodidae</taxon>
        <taxon>Amblyomminae</taxon>
        <taxon>Amblyomma</taxon>
    </lineage>
</organism>
<dbReference type="SUPFAM" id="SSF54211">
    <property type="entry name" value="Ribosomal protein S5 domain 2-like"/>
    <property type="match status" value="1"/>
</dbReference>
<keyword evidence="4" id="KW-0963">Cytoplasm</keyword>
<feature type="binding site" evidence="9">
    <location>
        <position position="177"/>
    </location>
    <ligand>
        <name>ATP</name>
        <dbReference type="ChEBI" id="CHEBI:30616"/>
    </ligand>
</feature>
<dbReference type="CDD" id="cd16927">
    <property type="entry name" value="HATPase_Hsp90-like"/>
    <property type="match status" value="1"/>
</dbReference>
<feature type="binding site" evidence="9">
    <location>
        <position position="273"/>
    </location>
    <ligand>
        <name>ATP</name>
        <dbReference type="ChEBI" id="CHEBI:30616"/>
    </ligand>
</feature>
<feature type="binding site" evidence="9">
    <location>
        <position position="131"/>
    </location>
    <ligand>
        <name>ATP</name>
        <dbReference type="ChEBI" id="CHEBI:30616"/>
    </ligand>
</feature>
<dbReference type="SUPFAM" id="SSF55874">
    <property type="entry name" value="ATPase domain of HSP90 chaperone/DNA topoisomerase II/histidine kinase"/>
    <property type="match status" value="1"/>
</dbReference>
<feature type="domain" description="Histidine kinase/HSP90-like ATPase" evidence="11">
    <location>
        <begin position="124"/>
        <end position="283"/>
    </location>
</feature>
<keyword evidence="6 9" id="KW-0067">ATP-binding</keyword>
<dbReference type="SMART" id="SM00387">
    <property type="entry name" value="HATPase_c"/>
    <property type="match status" value="1"/>
</dbReference>
<dbReference type="Gene3D" id="3.30.230.80">
    <property type="match status" value="1"/>
</dbReference>
<feature type="region of interest" description="Disordered" evidence="10">
    <location>
        <begin position="777"/>
        <end position="823"/>
    </location>
</feature>
<evidence type="ECO:0000256" key="7">
    <source>
        <dbReference type="ARBA" id="ARBA00023016"/>
    </source>
</evidence>
<feature type="compositionally biased region" description="Acidic residues" evidence="10">
    <location>
        <begin position="803"/>
        <end position="816"/>
    </location>
</feature>
<dbReference type="InterPro" id="IPR001404">
    <property type="entry name" value="Hsp90_fam"/>
</dbReference>
<feature type="binding site" evidence="9">
    <location>
        <position position="190"/>
    </location>
    <ligand>
        <name>ATP</name>
        <dbReference type="ChEBI" id="CHEBI:30616"/>
    </ligand>
</feature>
<evidence type="ECO:0000313" key="12">
    <source>
        <dbReference type="EMBL" id="JAC26387.1"/>
    </source>
</evidence>
<keyword evidence="7 12" id="KW-0346">Stress response</keyword>
<dbReference type="InterPro" id="IPR037196">
    <property type="entry name" value="HSP90_C"/>
</dbReference>
<dbReference type="EMBL" id="GBBL01000933">
    <property type="protein sequence ID" value="JAC26387.1"/>
    <property type="molecule type" value="mRNA"/>
</dbReference>